<keyword evidence="2" id="KW-1185">Reference proteome</keyword>
<dbReference type="InterPro" id="IPR007657">
    <property type="entry name" value="Glycosyltransferase_61"/>
</dbReference>
<accession>A0A0C9XBA7</accession>
<proteinExistence type="predicted"/>
<dbReference type="HOGENOM" id="CLU_033167_0_0_1"/>
<dbReference type="EMBL" id="KN838661">
    <property type="protein sequence ID" value="KIJ98788.1"/>
    <property type="molecule type" value="Genomic_DNA"/>
</dbReference>
<sequence>MRWLAPLDKREITLILFSLCTYFLAYNFETSLRLLGIDPVASQGAFFRKIGLGKTKLIGNDGRKPPGWRDALETEIFGDWRWDENHIAGDGEERSQSSGSGRHGATWIGSQAAGDLLGEVFGNITVDQALQVWGDDIPQTKLVKHVPGYTILDNVMIFNGSVYLVTDDEKSFPPMASMVANIGNGFAEWKFLSKAQALEHVGDYGSIIRGVSWMQADSEPHNSTLFALWRIYSTLDTSIDHNGRTHLPHPQRMLFPHNRFFTDANPAFEKHWLRRVRVDTGFHPYLAKAAFPHLTMLYYEDWEDYHLMVVPFFFERLVVADRQAAGHSMNPEQPVFSLPFDLEASKNWWEPVRRTLALYFDAYYEKAKDKKVITYLHRQSESTGPKLVSEDHDALVRALQKLGRSRGYVVHVVSTSATETDWSEKMGAVVRSSVILGVHGNHLFDCVFMKPSPQATLMEFFPADTFARDREFAAHSLGFHYVAWWGNQRFTSENLPKPSPPSDDPVHVDADAVIQAVQKALSHA</sequence>
<dbReference type="AlphaFoldDB" id="A0A0C9XBA7"/>
<evidence type="ECO:0000313" key="2">
    <source>
        <dbReference type="Proteomes" id="UP000054477"/>
    </source>
</evidence>
<dbReference type="STRING" id="1095629.A0A0C9XBA7"/>
<dbReference type="GO" id="GO:0016757">
    <property type="term" value="F:glycosyltransferase activity"/>
    <property type="evidence" value="ECO:0007669"/>
    <property type="project" value="InterPro"/>
</dbReference>
<dbReference type="Proteomes" id="UP000054477">
    <property type="component" value="Unassembled WGS sequence"/>
</dbReference>
<dbReference type="OrthoDB" id="529273at2759"/>
<gene>
    <name evidence="1" type="ORF">K443DRAFT_680458</name>
</gene>
<evidence type="ECO:0000313" key="1">
    <source>
        <dbReference type="EMBL" id="KIJ98788.1"/>
    </source>
</evidence>
<organism evidence="1 2">
    <name type="scientific">Laccaria amethystina LaAM-08-1</name>
    <dbReference type="NCBI Taxonomy" id="1095629"/>
    <lineage>
        <taxon>Eukaryota</taxon>
        <taxon>Fungi</taxon>
        <taxon>Dikarya</taxon>
        <taxon>Basidiomycota</taxon>
        <taxon>Agaricomycotina</taxon>
        <taxon>Agaricomycetes</taxon>
        <taxon>Agaricomycetidae</taxon>
        <taxon>Agaricales</taxon>
        <taxon>Agaricineae</taxon>
        <taxon>Hydnangiaceae</taxon>
        <taxon>Laccaria</taxon>
    </lineage>
</organism>
<dbReference type="PANTHER" id="PTHR20961">
    <property type="entry name" value="GLYCOSYLTRANSFERASE"/>
    <property type="match status" value="1"/>
</dbReference>
<reference evidence="1 2" key="1">
    <citation type="submission" date="2014-04" db="EMBL/GenBank/DDBJ databases">
        <authorList>
            <consortium name="DOE Joint Genome Institute"/>
            <person name="Kuo A."/>
            <person name="Kohler A."/>
            <person name="Nagy L.G."/>
            <person name="Floudas D."/>
            <person name="Copeland A."/>
            <person name="Barry K.W."/>
            <person name="Cichocki N."/>
            <person name="Veneault-Fourrey C."/>
            <person name="LaButti K."/>
            <person name="Lindquist E.A."/>
            <person name="Lipzen A."/>
            <person name="Lundell T."/>
            <person name="Morin E."/>
            <person name="Murat C."/>
            <person name="Sun H."/>
            <person name="Tunlid A."/>
            <person name="Henrissat B."/>
            <person name="Grigoriev I.V."/>
            <person name="Hibbett D.S."/>
            <person name="Martin F."/>
            <person name="Nordberg H.P."/>
            <person name="Cantor M.N."/>
            <person name="Hua S.X."/>
        </authorList>
    </citation>
    <scope>NUCLEOTIDE SEQUENCE [LARGE SCALE GENOMIC DNA]</scope>
    <source>
        <strain evidence="1 2">LaAM-08-1</strain>
    </source>
</reference>
<protein>
    <submittedName>
        <fullName evidence="1">Uncharacterized protein</fullName>
    </submittedName>
</protein>
<reference evidence="2" key="2">
    <citation type="submission" date="2015-01" db="EMBL/GenBank/DDBJ databases">
        <title>Evolutionary Origins and Diversification of the Mycorrhizal Mutualists.</title>
        <authorList>
            <consortium name="DOE Joint Genome Institute"/>
            <consortium name="Mycorrhizal Genomics Consortium"/>
            <person name="Kohler A."/>
            <person name="Kuo A."/>
            <person name="Nagy L.G."/>
            <person name="Floudas D."/>
            <person name="Copeland A."/>
            <person name="Barry K.W."/>
            <person name="Cichocki N."/>
            <person name="Veneault-Fourrey C."/>
            <person name="LaButti K."/>
            <person name="Lindquist E.A."/>
            <person name="Lipzen A."/>
            <person name="Lundell T."/>
            <person name="Morin E."/>
            <person name="Murat C."/>
            <person name="Riley R."/>
            <person name="Ohm R."/>
            <person name="Sun H."/>
            <person name="Tunlid A."/>
            <person name="Henrissat B."/>
            <person name="Grigoriev I.V."/>
            <person name="Hibbett D.S."/>
            <person name="Martin F."/>
        </authorList>
    </citation>
    <scope>NUCLEOTIDE SEQUENCE [LARGE SCALE GENOMIC DNA]</scope>
    <source>
        <strain evidence="2">LaAM-08-1</strain>
    </source>
</reference>
<name>A0A0C9XBA7_9AGAR</name>